<keyword evidence="2" id="KW-1185">Reference proteome</keyword>
<dbReference type="Gene3D" id="2.40.50.40">
    <property type="match status" value="1"/>
</dbReference>
<dbReference type="CDD" id="cd00034">
    <property type="entry name" value="CSD"/>
    <property type="match status" value="1"/>
</dbReference>
<accession>A0A6G0YQG1</accession>
<dbReference type="GO" id="GO:0005694">
    <property type="term" value="C:chromosome"/>
    <property type="evidence" value="ECO:0007669"/>
    <property type="project" value="UniProtKB-ARBA"/>
</dbReference>
<evidence type="ECO:0008006" key="3">
    <source>
        <dbReference type="Google" id="ProtNLM"/>
    </source>
</evidence>
<evidence type="ECO:0000313" key="1">
    <source>
        <dbReference type="EMBL" id="KAF0759956.1"/>
    </source>
</evidence>
<protein>
    <recommendedName>
        <fullName evidence="3">Chromo domain-containing protein</fullName>
    </recommendedName>
</protein>
<proteinExistence type="predicted"/>
<dbReference type="SUPFAM" id="SSF52949">
    <property type="entry name" value="Macro domain-like"/>
    <property type="match status" value="1"/>
</dbReference>
<gene>
    <name evidence="1" type="ORF">FWK35_00018682</name>
</gene>
<dbReference type="InterPro" id="IPR043472">
    <property type="entry name" value="Macro_dom-like"/>
</dbReference>
<sequence>MYEVVVPDEEIIYVDNDEPPTERILERILAVFNPRDSPPIFLIKWEGVEEPELILASRANILYTHVLQFYDEYFFGYFHKLALFLFQCFIMPQTTFSLSNETLRFHCPLVTKGIQLNMFVLNTTKFLSHLNPQIGDSIPTFINNKRIYHLITRLILKKKCMIRNNYFNLSIPKLASGLDKYNWTIVIQLIYSEFQDTDIEIIICHLDDIAYLIII</sequence>
<dbReference type="Gene3D" id="3.40.220.10">
    <property type="entry name" value="Leucine Aminopeptidase, subunit E, domain 1"/>
    <property type="match status" value="1"/>
</dbReference>
<dbReference type="AlphaFoldDB" id="A0A6G0YQG1"/>
<reference evidence="1 2" key="1">
    <citation type="submission" date="2019-08" db="EMBL/GenBank/DDBJ databases">
        <title>Whole genome of Aphis craccivora.</title>
        <authorList>
            <person name="Voronova N.V."/>
            <person name="Shulinski R.S."/>
            <person name="Bandarenka Y.V."/>
            <person name="Zhorov D.G."/>
            <person name="Warner D."/>
        </authorList>
    </citation>
    <scope>NUCLEOTIDE SEQUENCE [LARGE SCALE GENOMIC DNA]</scope>
    <source>
        <strain evidence="1">180601</strain>
        <tissue evidence="1">Whole Body</tissue>
    </source>
</reference>
<comment type="caution">
    <text evidence="1">The sequence shown here is derived from an EMBL/GenBank/DDBJ whole genome shotgun (WGS) entry which is preliminary data.</text>
</comment>
<dbReference type="EMBL" id="VUJU01002831">
    <property type="protein sequence ID" value="KAF0759956.1"/>
    <property type="molecule type" value="Genomic_DNA"/>
</dbReference>
<evidence type="ECO:0000313" key="2">
    <source>
        <dbReference type="Proteomes" id="UP000478052"/>
    </source>
</evidence>
<organism evidence="1 2">
    <name type="scientific">Aphis craccivora</name>
    <name type="common">Cowpea aphid</name>
    <dbReference type="NCBI Taxonomy" id="307492"/>
    <lineage>
        <taxon>Eukaryota</taxon>
        <taxon>Metazoa</taxon>
        <taxon>Ecdysozoa</taxon>
        <taxon>Arthropoda</taxon>
        <taxon>Hexapoda</taxon>
        <taxon>Insecta</taxon>
        <taxon>Pterygota</taxon>
        <taxon>Neoptera</taxon>
        <taxon>Paraneoptera</taxon>
        <taxon>Hemiptera</taxon>
        <taxon>Sternorrhyncha</taxon>
        <taxon>Aphidomorpha</taxon>
        <taxon>Aphidoidea</taxon>
        <taxon>Aphididae</taxon>
        <taxon>Aphidini</taxon>
        <taxon>Aphis</taxon>
        <taxon>Aphis</taxon>
    </lineage>
</organism>
<dbReference type="SUPFAM" id="SSF54160">
    <property type="entry name" value="Chromo domain-like"/>
    <property type="match status" value="1"/>
</dbReference>
<name>A0A6G0YQG1_APHCR</name>
<dbReference type="Proteomes" id="UP000478052">
    <property type="component" value="Unassembled WGS sequence"/>
</dbReference>
<dbReference type="InterPro" id="IPR016197">
    <property type="entry name" value="Chromo-like_dom_sf"/>
</dbReference>